<accession>A0A9W4HV95</accession>
<evidence type="ECO:0000313" key="3">
    <source>
        <dbReference type="Proteomes" id="UP001153461"/>
    </source>
</evidence>
<dbReference type="InterPro" id="IPR033121">
    <property type="entry name" value="PEPTIDASE_A1"/>
</dbReference>
<evidence type="ECO:0000259" key="1">
    <source>
        <dbReference type="Pfam" id="PF00026"/>
    </source>
</evidence>
<comment type="caution">
    <text evidence="2">The sequence shown here is derived from an EMBL/GenBank/DDBJ whole genome shotgun (WGS) entry which is preliminary data.</text>
</comment>
<evidence type="ECO:0000313" key="2">
    <source>
        <dbReference type="EMBL" id="CAG8136043.1"/>
    </source>
</evidence>
<protein>
    <recommendedName>
        <fullName evidence="1">Peptidase A1 domain-containing protein</fullName>
    </recommendedName>
</protein>
<dbReference type="InterPro" id="IPR021109">
    <property type="entry name" value="Peptidase_aspartic_dom_sf"/>
</dbReference>
<gene>
    <name evidence="2" type="ORF">PNAL_LOCUS5684</name>
</gene>
<proteinExistence type="predicted"/>
<dbReference type="Gene3D" id="2.40.70.10">
    <property type="entry name" value="Acid Proteases"/>
    <property type="match status" value="2"/>
</dbReference>
<reference evidence="2" key="1">
    <citation type="submission" date="2021-07" db="EMBL/GenBank/DDBJ databases">
        <authorList>
            <person name="Branca A.L. A."/>
        </authorList>
    </citation>
    <scope>NUCLEOTIDE SEQUENCE</scope>
</reference>
<dbReference type="AlphaFoldDB" id="A0A9W4HV95"/>
<dbReference type="OrthoDB" id="360161at2759"/>
<dbReference type="Pfam" id="PF00026">
    <property type="entry name" value="Asp"/>
    <property type="match status" value="1"/>
</dbReference>
<organism evidence="2 3">
    <name type="scientific">Penicillium nalgiovense</name>
    <dbReference type="NCBI Taxonomy" id="60175"/>
    <lineage>
        <taxon>Eukaryota</taxon>
        <taxon>Fungi</taxon>
        <taxon>Dikarya</taxon>
        <taxon>Ascomycota</taxon>
        <taxon>Pezizomycotina</taxon>
        <taxon>Eurotiomycetes</taxon>
        <taxon>Eurotiomycetidae</taxon>
        <taxon>Eurotiales</taxon>
        <taxon>Aspergillaceae</taxon>
        <taxon>Penicillium</taxon>
    </lineage>
</organism>
<sequence>MNPSLCGGYGAYSVAASTTAKKLDELFVYDDSDSMTGGDFVNDVLTVGGITVDTMKMGIVAEHKINANTLILGYGNASSTSLTQALADAGAIMSPAFINRSGPTKALINMDGMSINMDDISINETSATSKEFPLDAVLDTEIGMIYVPKSVAQALNAQIGNTSVPDKRGQVNFSYSAVGENSTINFKFGELDFIFYLSYFVSQEMEIATYGGVDFR</sequence>
<name>A0A9W4HV95_PENNA</name>
<dbReference type="SUPFAM" id="SSF50630">
    <property type="entry name" value="Acid proteases"/>
    <property type="match status" value="1"/>
</dbReference>
<feature type="domain" description="Peptidase A1" evidence="1">
    <location>
        <begin position="113"/>
        <end position="205"/>
    </location>
</feature>
<dbReference type="Proteomes" id="UP001153461">
    <property type="component" value="Unassembled WGS sequence"/>
</dbReference>
<dbReference type="EMBL" id="CAJVNV010000266">
    <property type="protein sequence ID" value="CAG8136043.1"/>
    <property type="molecule type" value="Genomic_DNA"/>
</dbReference>